<keyword evidence="1" id="KW-0812">Transmembrane</keyword>
<protein>
    <recommendedName>
        <fullName evidence="6">DUF4974 domain-containing protein</fullName>
    </recommendedName>
</protein>
<proteinExistence type="predicted"/>
<dbReference type="OrthoDB" id="1098987at2"/>
<feature type="transmembrane region" description="Helical" evidence="1">
    <location>
        <begin position="65"/>
        <end position="86"/>
    </location>
</feature>
<dbReference type="AlphaFoldDB" id="A0A0L8V8R1"/>
<dbReference type="Gene3D" id="3.55.50.30">
    <property type="match status" value="1"/>
</dbReference>
<dbReference type="PATRIC" id="fig|1409788.3.peg.2381"/>
<dbReference type="Gene3D" id="2.60.120.1440">
    <property type="match status" value="1"/>
</dbReference>
<dbReference type="InterPro" id="IPR006860">
    <property type="entry name" value="FecR"/>
</dbReference>
<keyword evidence="5" id="KW-1185">Reference proteome</keyword>
<evidence type="ECO:0000313" key="5">
    <source>
        <dbReference type="Proteomes" id="UP000036958"/>
    </source>
</evidence>
<organism evidence="4 5">
    <name type="scientific">Sunxiuqinia dokdonensis</name>
    <dbReference type="NCBI Taxonomy" id="1409788"/>
    <lineage>
        <taxon>Bacteria</taxon>
        <taxon>Pseudomonadati</taxon>
        <taxon>Bacteroidota</taxon>
        <taxon>Bacteroidia</taxon>
        <taxon>Marinilabiliales</taxon>
        <taxon>Prolixibacteraceae</taxon>
        <taxon>Sunxiuqinia</taxon>
    </lineage>
</organism>
<keyword evidence="1" id="KW-1133">Transmembrane helix</keyword>
<accession>A0A0L8V8R1</accession>
<dbReference type="STRING" id="1409788.NC99_23070"/>
<feature type="domain" description="FecR protein" evidence="2">
    <location>
        <begin position="105"/>
        <end position="196"/>
    </location>
</feature>
<dbReference type="PIRSF" id="PIRSF018266">
    <property type="entry name" value="FecR"/>
    <property type="match status" value="1"/>
</dbReference>
<name>A0A0L8V8R1_9BACT</name>
<dbReference type="PANTHER" id="PTHR30273">
    <property type="entry name" value="PERIPLASMIC SIGNAL SENSOR AND SIGMA FACTOR ACTIVATOR FECR-RELATED"/>
    <property type="match status" value="1"/>
</dbReference>
<dbReference type="FunFam" id="2.60.120.1440:FF:000001">
    <property type="entry name" value="Putative anti-sigma factor"/>
    <property type="match status" value="1"/>
</dbReference>
<evidence type="ECO:0008006" key="6">
    <source>
        <dbReference type="Google" id="ProtNLM"/>
    </source>
</evidence>
<dbReference type="Proteomes" id="UP000036958">
    <property type="component" value="Unassembled WGS sequence"/>
</dbReference>
<reference evidence="5" key="1">
    <citation type="submission" date="2015-07" db="EMBL/GenBank/DDBJ databases">
        <title>Genome sequencing of Sunxiuqinia dokdonensis strain SK.</title>
        <authorList>
            <person name="Ahn S."/>
            <person name="Kim B.-C."/>
        </authorList>
    </citation>
    <scope>NUCLEOTIDE SEQUENCE [LARGE SCALE GENOMIC DNA]</scope>
    <source>
        <strain evidence="5">SK</strain>
    </source>
</reference>
<keyword evidence="1" id="KW-0472">Membrane</keyword>
<gene>
    <name evidence="4" type="ORF">NC99_23070</name>
</gene>
<dbReference type="EMBL" id="LGIA01000151">
    <property type="protein sequence ID" value="KOH44875.1"/>
    <property type="molecule type" value="Genomic_DNA"/>
</dbReference>
<comment type="caution">
    <text evidence="4">The sequence shown here is derived from an EMBL/GenBank/DDBJ whole genome shotgun (WGS) entry which is preliminary data.</text>
</comment>
<evidence type="ECO:0000259" key="3">
    <source>
        <dbReference type="Pfam" id="PF16344"/>
    </source>
</evidence>
<evidence type="ECO:0000313" key="4">
    <source>
        <dbReference type="EMBL" id="KOH44875.1"/>
    </source>
</evidence>
<dbReference type="GO" id="GO:0016989">
    <property type="term" value="F:sigma factor antagonist activity"/>
    <property type="evidence" value="ECO:0007669"/>
    <property type="project" value="TreeGrafter"/>
</dbReference>
<dbReference type="InterPro" id="IPR032508">
    <property type="entry name" value="FecR_C"/>
</dbReference>
<sequence>MAKDSQIANHFRSFLTTRQGQNVEAQIAEAEQIVHSIDKIDSRKAFKQVQSQIQKTEYRVRVLNIFTRVAAILFVPLLIASTLFFYNLRVQPDIGQFTTQEISNPSGIRSEIVLPDGSKVWLNAQSTIIYDMPFGLKERGVKLVGEAFFEIKTDQQKPFQVESGKVNVTVLGTRFNYKAFPEDKDVEVVLAEGKVRLSSVGSRTGKEIILKPGERATVNKTTHQTKVSSENVEKYIGWHEGKMIFDECPLSEVALRLERWFGIEVKLADPKILNYEISTTFENESLHQILALLELASPIKAELIPATIDRTTQTKNREKVIITGKN</sequence>
<dbReference type="PANTHER" id="PTHR30273:SF2">
    <property type="entry name" value="PROTEIN FECR"/>
    <property type="match status" value="1"/>
</dbReference>
<evidence type="ECO:0000256" key="1">
    <source>
        <dbReference type="SAM" id="Phobius"/>
    </source>
</evidence>
<dbReference type="RefSeq" id="WP_053183440.1">
    <property type="nucleotide sequence ID" value="NZ_LGIA01000151.1"/>
</dbReference>
<dbReference type="Pfam" id="PF16344">
    <property type="entry name" value="FecR_C"/>
    <property type="match status" value="1"/>
</dbReference>
<dbReference type="InterPro" id="IPR012373">
    <property type="entry name" value="Ferrdict_sens_TM"/>
</dbReference>
<evidence type="ECO:0000259" key="2">
    <source>
        <dbReference type="Pfam" id="PF04773"/>
    </source>
</evidence>
<feature type="domain" description="Protein FecR C-terminal" evidence="3">
    <location>
        <begin position="242"/>
        <end position="302"/>
    </location>
</feature>
<dbReference type="Pfam" id="PF04773">
    <property type="entry name" value="FecR"/>
    <property type="match status" value="1"/>
</dbReference>